<evidence type="ECO:0000313" key="12">
    <source>
        <dbReference type="Proteomes" id="UP000318710"/>
    </source>
</evidence>
<name>A0A520MXM2_9GAMM</name>
<dbReference type="EC" id="7.1.1.1" evidence="3"/>
<dbReference type="SUPFAM" id="SSF51735">
    <property type="entry name" value="NAD(P)-binding Rossmann-fold domains"/>
    <property type="match status" value="1"/>
</dbReference>
<evidence type="ECO:0000313" key="11">
    <source>
        <dbReference type="EMBL" id="RZO25961.1"/>
    </source>
</evidence>
<dbReference type="GO" id="GO:0016491">
    <property type="term" value="F:oxidoreductase activity"/>
    <property type="evidence" value="ECO:0007669"/>
    <property type="project" value="InterPro"/>
</dbReference>
<sequence length="373" mass="40682">MIISALKSSVSTDSRSPIHIDTISTLLNLGADVFFEENIGRGINVSDKIFEQSGLKKSSREECLKKGDLIITNQSLGNDELKLIKPNSTLLGMINPFSNQLLIESCSNLKINLVSMEFIPRITRAQKMDVLSSQANLAGYVAVIESAKHLPTALPMMMTAAGTLKPAKVFVIGVGVAGLQAIATAKRLGARVEAFDTRDVVEEQVNSLGAKFVKIDLGETGETDQGYAKELSEEQIKKQKELQSKVCERSDIVITTAQLFGRPAPLLIDNKTIDRMMPGSVIFDMAVESGGNVEGSEVDKVVERNGVKIIGISNLASKVSNHASLALSNNYNNWISDFFDKENLSISFDFNDEIISSSVLVHNGEIKNERFKK</sequence>
<dbReference type="Pfam" id="PF05222">
    <property type="entry name" value="AlaDh_PNT_N"/>
    <property type="match status" value="1"/>
</dbReference>
<feature type="domain" description="Alanine dehydrogenase/pyridine nucleotide transhydrogenase NAD(H)-binding" evidence="9">
    <location>
        <begin position="147"/>
        <end position="311"/>
    </location>
</feature>
<feature type="domain" description="Alanine dehydrogenase/pyridine nucleotide transhydrogenase N-terminal" evidence="10">
    <location>
        <begin position="4"/>
        <end position="138"/>
    </location>
</feature>
<keyword evidence="4" id="KW-0547">Nucleotide-binding</keyword>
<dbReference type="Proteomes" id="UP000318710">
    <property type="component" value="Unassembled WGS sequence"/>
</dbReference>
<comment type="similarity">
    <text evidence="2">Belongs to the AlaDH/PNT family.</text>
</comment>
<dbReference type="SMART" id="SM01002">
    <property type="entry name" value="AlaDh_PNT_C"/>
    <property type="match status" value="1"/>
</dbReference>
<organism evidence="11 12">
    <name type="scientific">SAR86 cluster bacterium</name>
    <dbReference type="NCBI Taxonomy" id="2030880"/>
    <lineage>
        <taxon>Bacteria</taxon>
        <taxon>Pseudomonadati</taxon>
        <taxon>Pseudomonadota</taxon>
        <taxon>Gammaproteobacteria</taxon>
        <taxon>SAR86 cluster</taxon>
    </lineage>
</organism>
<dbReference type="InterPro" id="IPR036291">
    <property type="entry name" value="NAD(P)-bd_dom_sf"/>
</dbReference>
<dbReference type="GO" id="GO:0006740">
    <property type="term" value="P:NADPH regeneration"/>
    <property type="evidence" value="ECO:0007669"/>
    <property type="project" value="TreeGrafter"/>
</dbReference>
<dbReference type="InterPro" id="IPR008143">
    <property type="entry name" value="Ala_DH/PNT_CS2"/>
</dbReference>
<evidence type="ECO:0000256" key="5">
    <source>
        <dbReference type="ARBA" id="ARBA00022857"/>
    </source>
</evidence>
<evidence type="ECO:0000259" key="9">
    <source>
        <dbReference type="SMART" id="SM01002"/>
    </source>
</evidence>
<dbReference type="SUPFAM" id="SSF52283">
    <property type="entry name" value="Formate/glycerate dehydrogenase catalytic domain-like"/>
    <property type="match status" value="1"/>
</dbReference>
<proteinExistence type="inferred from homology"/>
<dbReference type="EMBL" id="SHBF01000036">
    <property type="protein sequence ID" value="RZO25961.1"/>
    <property type="molecule type" value="Genomic_DNA"/>
</dbReference>
<evidence type="ECO:0000256" key="3">
    <source>
        <dbReference type="ARBA" id="ARBA00012943"/>
    </source>
</evidence>
<dbReference type="Gene3D" id="3.40.50.720">
    <property type="entry name" value="NAD(P)-binding Rossmann-like Domain"/>
    <property type="match status" value="2"/>
</dbReference>
<evidence type="ECO:0000256" key="1">
    <source>
        <dbReference type="ARBA" id="ARBA00003943"/>
    </source>
</evidence>
<evidence type="ECO:0000256" key="8">
    <source>
        <dbReference type="ARBA" id="ARBA00048202"/>
    </source>
</evidence>
<dbReference type="CDD" id="cd05304">
    <property type="entry name" value="Rubrum_tdh"/>
    <property type="match status" value="1"/>
</dbReference>
<dbReference type="AlphaFoldDB" id="A0A520MXM2"/>
<evidence type="ECO:0000256" key="2">
    <source>
        <dbReference type="ARBA" id="ARBA00005689"/>
    </source>
</evidence>
<accession>A0A520MXM2</accession>
<dbReference type="PROSITE" id="PS00837">
    <property type="entry name" value="ALADH_PNT_2"/>
    <property type="match status" value="1"/>
</dbReference>
<dbReference type="GO" id="GO:0050661">
    <property type="term" value="F:NADP binding"/>
    <property type="evidence" value="ECO:0007669"/>
    <property type="project" value="TreeGrafter"/>
</dbReference>
<protein>
    <recommendedName>
        <fullName evidence="3">proton-translocating NAD(P)(+) transhydrogenase</fullName>
        <ecNumber evidence="3">7.1.1.1</ecNumber>
    </recommendedName>
</protein>
<dbReference type="Pfam" id="PF01262">
    <property type="entry name" value="AlaDh_PNT_C"/>
    <property type="match status" value="1"/>
</dbReference>
<dbReference type="InterPro" id="IPR007698">
    <property type="entry name" value="AlaDH/PNT_NAD(H)-bd"/>
</dbReference>
<evidence type="ECO:0000256" key="7">
    <source>
        <dbReference type="ARBA" id="ARBA00023027"/>
    </source>
</evidence>
<comment type="caution">
    <text evidence="11">The sequence shown here is derived from an EMBL/GenBank/DDBJ whole genome shotgun (WGS) entry which is preliminary data.</text>
</comment>
<comment type="catalytic activity">
    <reaction evidence="8">
        <text>NAD(+) + NADPH + H(+)(in) = NADH + NADP(+) + H(+)(out)</text>
        <dbReference type="Rhea" id="RHEA:47992"/>
        <dbReference type="ChEBI" id="CHEBI:15378"/>
        <dbReference type="ChEBI" id="CHEBI:57540"/>
        <dbReference type="ChEBI" id="CHEBI:57783"/>
        <dbReference type="ChEBI" id="CHEBI:57945"/>
        <dbReference type="ChEBI" id="CHEBI:58349"/>
        <dbReference type="EC" id="7.1.1.1"/>
    </reaction>
</comment>
<dbReference type="SMART" id="SM01003">
    <property type="entry name" value="AlaDh_PNT_N"/>
    <property type="match status" value="1"/>
</dbReference>
<dbReference type="GO" id="GO:0008750">
    <property type="term" value="F:proton-translocating NAD(P)+ transhydrogenase activity"/>
    <property type="evidence" value="ECO:0007669"/>
    <property type="project" value="UniProtKB-EC"/>
</dbReference>
<comment type="function">
    <text evidence="1">The transhydrogenation between NADH and NADP is coupled to respiration and ATP hydrolysis and functions as a proton pump across the membrane.</text>
</comment>
<evidence type="ECO:0000256" key="6">
    <source>
        <dbReference type="ARBA" id="ARBA00022967"/>
    </source>
</evidence>
<evidence type="ECO:0000256" key="4">
    <source>
        <dbReference type="ARBA" id="ARBA00022741"/>
    </source>
</evidence>
<dbReference type="GO" id="GO:0005886">
    <property type="term" value="C:plasma membrane"/>
    <property type="evidence" value="ECO:0007669"/>
    <property type="project" value="TreeGrafter"/>
</dbReference>
<gene>
    <name evidence="11" type="ORF">EVA93_04590</name>
</gene>
<keyword evidence="7" id="KW-0520">NAD</keyword>
<keyword evidence="6" id="KW-1278">Translocase</keyword>
<dbReference type="InterPro" id="IPR007886">
    <property type="entry name" value="AlaDH/PNT_N"/>
</dbReference>
<evidence type="ECO:0000259" key="10">
    <source>
        <dbReference type="SMART" id="SM01003"/>
    </source>
</evidence>
<keyword evidence="5" id="KW-0521">NADP</keyword>
<reference evidence="11 12" key="1">
    <citation type="submission" date="2019-02" db="EMBL/GenBank/DDBJ databases">
        <title>Prokaryotic population dynamics and viral predation in marine succession experiment using metagenomics: the confinement effect.</title>
        <authorList>
            <person name="Haro-Moreno J.M."/>
            <person name="Rodriguez-Valera F."/>
            <person name="Lopez-Perez M."/>
        </authorList>
    </citation>
    <scope>NUCLEOTIDE SEQUENCE [LARGE SCALE GENOMIC DNA]</scope>
    <source>
        <strain evidence="11">MED-G160</strain>
    </source>
</reference>
<dbReference type="PANTHER" id="PTHR10160">
    <property type="entry name" value="NAD(P) TRANSHYDROGENASE"/>
    <property type="match status" value="1"/>
</dbReference>
<dbReference type="PANTHER" id="PTHR10160:SF19">
    <property type="entry name" value="PROTON-TRANSLOCATING NAD(P)(+) TRANSHYDROGENASE"/>
    <property type="match status" value="1"/>
</dbReference>